<dbReference type="AlphaFoldDB" id="A0A814X570"/>
<dbReference type="Proteomes" id="UP000681722">
    <property type="component" value="Unassembled WGS sequence"/>
</dbReference>
<evidence type="ECO:0000313" key="1">
    <source>
        <dbReference type="EMBL" id="CAF1211136.1"/>
    </source>
</evidence>
<dbReference type="EMBL" id="CAJNOQ010008945">
    <property type="protein sequence ID" value="CAF1211136.1"/>
    <property type="molecule type" value="Genomic_DNA"/>
</dbReference>
<organism evidence="1 3">
    <name type="scientific">Didymodactylos carnosus</name>
    <dbReference type="NCBI Taxonomy" id="1234261"/>
    <lineage>
        <taxon>Eukaryota</taxon>
        <taxon>Metazoa</taxon>
        <taxon>Spiralia</taxon>
        <taxon>Gnathifera</taxon>
        <taxon>Rotifera</taxon>
        <taxon>Eurotatoria</taxon>
        <taxon>Bdelloidea</taxon>
        <taxon>Philodinida</taxon>
        <taxon>Philodinidae</taxon>
        <taxon>Didymodactylos</taxon>
    </lineage>
</organism>
<feature type="non-terminal residue" evidence="1">
    <location>
        <position position="48"/>
    </location>
</feature>
<name>A0A814X570_9BILA</name>
<dbReference type="EMBL" id="CAJOBC010008946">
    <property type="protein sequence ID" value="CAF3975106.1"/>
    <property type="molecule type" value="Genomic_DNA"/>
</dbReference>
<gene>
    <name evidence="1" type="ORF">GPM918_LOCUS24215</name>
    <name evidence="2" type="ORF">SRO942_LOCUS24214</name>
</gene>
<keyword evidence="3" id="KW-1185">Reference proteome</keyword>
<sequence length="48" mass="5145">MVEPANKPAHSVPAGKIQTCAGLQGTSWQTMEDPQQTLSHTYVAFSAE</sequence>
<dbReference type="Proteomes" id="UP000663829">
    <property type="component" value="Unassembled WGS sequence"/>
</dbReference>
<evidence type="ECO:0000313" key="2">
    <source>
        <dbReference type="EMBL" id="CAF3975106.1"/>
    </source>
</evidence>
<comment type="caution">
    <text evidence="1">The sequence shown here is derived from an EMBL/GenBank/DDBJ whole genome shotgun (WGS) entry which is preliminary data.</text>
</comment>
<accession>A0A814X570</accession>
<evidence type="ECO:0000313" key="3">
    <source>
        <dbReference type="Proteomes" id="UP000663829"/>
    </source>
</evidence>
<reference evidence="1" key="1">
    <citation type="submission" date="2021-02" db="EMBL/GenBank/DDBJ databases">
        <authorList>
            <person name="Nowell W R."/>
        </authorList>
    </citation>
    <scope>NUCLEOTIDE SEQUENCE</scope>
</reference>
<proteinExistence type="predicted"/>
<protein>
    <submittedName>
        <fullName evidence="1">Uncharacterized protein</fullName>
    </submittedName>
</protein>